<keyword evidence="1" id="KW-0812">Transmembrane</keyword>
<dbReference type="GeneID" id="43278228"/>
<dbReference type="Proteomes" id="UP000198605">
    <property type="component" value="Unassembled WGS sequence"/>
</dbReference>
<feature type="transmembrane region" description="Helical" evidence="1">
    <location>
        <begin position="122"/>
        <end position="143"/>
    </location>
</feature>
<accession>A0A1C6UHC2</accession>
<keyword evidence="1" id="KW-1133">Transmembrane helix</keyword>
<reference evidence="3" key="1">
    <citation type="submission" date="2016-06" db="EMBL/GenBank/DDBJ databases">
        <authorList>
            <person name="Varghese N."/>
            <person name="Submissions Spin"/>
        </authorList>
    </citation>
    <scope>NUCLEOTIDE SEQUENCE [LARGE SCALE GENOMIC DNA]</scope>
    <source>
        <strain evidence="3">DSM 44151</strain>
    </source>
</reference>
<organism evidence="2 3">
    <name type="scientific">Micromonospora chersina</name>
    <dbReference type="NCBI Taxonomy" id="47854"/>
    <lineage>
        <taxon>Bacteria</taxon>
        <taxon>Bacillati</taxon>
        <taxon>Actinomycetota</taxon>
        <taxon>Actinomycetes</taxon>
        <taxon>Micromonosporales</taxon>
        <taxon>Micromonosporaceae</taxon>
        <taxon>Micromonospora</taxon>
    </lineage>
</organism>
<feature type="transmembrane region" description="Helical" evidence="1">
    <location>
        <begin position="181"/>
        <end position="201"/>
    </location>
</feature>
<keyword evidence="3" id="KW-1185">Reference proteome</keyword>
<dbReference type="EMBL" id="FMIB01000002">
    <property type="protein sequence ID" value="SCL53253.1"/>
    <property type="molecule type" value="Genomic_DNA"/>
</dbReference>
<feature type="transmembrane region" description="Helical" evidence="1">
    <location>
        <begin position="66"/>
        <end position="88"/>
    </location>
</feature>
<evidence type="ECO:0000256" key="1">
    <source>
        <dbReference type="SAM" id="Phobius"/>
    </source>
</evidence>
<evidence type="ECO:0000313" key="2">
    <source>
        <dbReference type="EMBL" id="SCL53253.1"/>
    </source>
</evidence>
<dbReference type="AlphaFoldDB" id="A0A1C6UHC2"/>
<feature type="transmembrane region" description="Helical" evidence="1">
    <location>
        <begin position="18"/>
        <end position="46"/>
    </location>
</feature>
<evidence type="ECO:0000313" key="3">
    <source>
        <dbReference type="Proteomes" id="UP000198605"/>
    </source>
</evidence>
<gene>
    <name evidence="2" type="ORF">GA0070603_1563</name>
</gene>
<proteinExistence type="predicted"/>
<feature type="transmembrane region" description="Helical" evidence="1">
    <location>
        <begin position="149"/>
        <end position="169"/>
    </location>
</feature>
<sequence>MDHAVSGNTQQRNSVEPIIAAATAGVVVGSVLFLFWCQQAGFYGAFSVTPDRVGIKGGSAVQLSIGAAYVCFISAVLFLGLAGIGVGARKAVRVWRHQKKGRLPEVAKGWYMLKKNQFRHRAVLYAFLVTLTVMAGLVLQAVLDSRWQPRWETLAVGCCLGLVAFLAGWQHAVRNPNRRAAAFFVMAVVLIGDAGVMTNAWSYGIGLQLRQGEPSRATFLIGFTPPVASVEWSDLREVPGALIDAEKKKELLNKLPPGSGEAKIAWASPDEFLVLGTAEGQHVLFCRRTKYFYLVNADDVHLSVKPN</sequence>
<name>A0A1C6UHC2_9ACTN</name>
<dbReference type="RefSeq" id="WP_091309334.1">
    <property type="nucleotide sequence ID" value="NZ_FMIB01000002.1"/>
</dbReference>
<keyword evidence="1" id="KW-0472">Membrane</keyword>
<protein>
    <submittedName>
        <fullName evidence="2">Uncharacterized protein</fullName>
    </submittedName>
</protein>